<protein>
    <submittedName>
        <fullName evidence="2">Uncharacterized protein</fullName>
    </submittedName>
</protein>
<accession>A0A7J6J8T3</accession>
<reference evidence="2 3" key="1">
    <citation type="submission" date="2012-08" db="EMBL/GenBank/DDBJ databases">
        <authorList>
            <person name="Gan P.H.P."/>
            <person name="Ikeda K."/>
            <person name="Irieda H."/>
            <person name="Narusaka M."/>
            <person name="O'Connell R.J."/>
            <person name="Narusaka Y."/>
            <person name="Takano Y."/>
            <person name="Kubo Y."/>
            <person name="Shirasu K."/>
        </authorList>
    </citation>
    <scope>NUCLEOTIDE SEQUENCE [LARGE SCALE GENOMIC DNA]</scope>
    <source>
        <strain evidence="2 3">Nara gc5</strain>
    </source>
</reference>
<gene>
    <name evidence="2" type="ORF">CGGC5_v007930</name>
</gene>
<evidence type="ECO:0000256" key="1">
    <source>
        <dbReference type="SAM" id="MobiDB-lite"/>
    </source>
</evidence>
<organism evidence="2 3">
    <name type="scientific">Colletotrichum fructicola (strain Nara gc5)</name>
    <name type="common">Anthracnose fungus</name>
    <name type="synonym">Colletotrichum gloeosporioides (strain Nara gc5)</name>
    <dbReference type="NCBI Taxonomy" id="1213859"/>
    <lineage>
        <taxon>Eukaryota</taxon>
        <taxon>Fungi</taxon>
        <taxon>Dikarya</taxon>
        <taxon>Ascomycota</taxon>
        <taxon>Pezizomycotina</taxon>
        <taxon>Sordariomycetes</taxon>
        <taxon>Hypocreomycetidae</taxon>
        <taxon>Glomerellales</taxon>
        <taxon>Glomerellaceae</taxon>
        <taxon>Colletotrichum</taxon>
        <taxon>Colletotrichum gloeosporioides species complex</taxon>
    </lineage>
</organism>
<keyword evidence="3" id="KW-1185">Reference proteome</keyword>
<dbReference type="GeneID" id="90979975"/>
<feature type="compositionally biased region" description="Polar residues" evidence="1">
    <location>
        <begin position="68"/>
        <end position="80"/>
    </location>
</feature>
<name>A0A7J6J8T3_COLFN</name>
<evidence type="ECO:0000313" key="2">
    <source>
        <dbReference type="EMBL" id="KAF4484958.1"/>
    </source>
</evidence>
<dbReference type="RefSeq" id="XP_066008807.1">
    <property type="nucleotide sequence ID" value="XM_066151932.1"/>
</dbReference>
<dbReference type="InParanoid" id="A0A7J6J8T3"/>
<reference evidence="2 3" key="2">
    <citation type="submission" date="2020-04" db="EMBL/GenBank/DDBJ databases">
        <title>Genome sequencing and assembly of multiple isolates from the Colletotrichum gloeosporioides species complex.</title>
        <authorList>
            <person name="Gan P."/>
            <person name="Shirasu K."/>
        </authorList>
    </citation>
    <scope>NUCLEOTIDE SEQUENCE [LARGE SCALE GENOMIC DNA]</scope>
    <source>
        <strain evidence="2 3">Nara gc5</strain>
    </source>
</reference>
<dbReference type="Proteomes" id="UP000011096">
    <property type="component" value="Unassembled WGS sequence"/>
</dbReference>
<feature type="region of interest" description="Disordered" evidence="1">
    <location>
        <begin position="68"/>
        <end position="96"/>
    </location>
</feature>
<dbReference type="EMBL" id="ANPB02000004">
    <property type="protein sequence ID" value="KAF4484958.1"/>
    <property type="molecule type" value="Genomic_DNA"/>
</dbReference>
<comment type="caution">
    <text evidence="2">The sequence shown here is derived from an EMBL/GenBank/DDBJ whole genome shotgun (WGS) entry which is preliminary data.</text>
</comment>
<proteinExistence type="predicted"/>
<sequence length="96" mass="9980">MASQRSVQGSNNIDGASVPAIHTLGNKARARARLDQFNSDHGLKPFGTGQGPQCRAAGVKASIDQFNRSFPNSTISSGTAAHSPPDKNLNGTGSQF</sequence>
<dbReference type="AlphaFoldDB" id="A0A7J6J8T3"/>
<evidence type="ECO:0000313" key="3">
    <source>
        <dbReference type="Proteomes" id="UP000011096"/>
    </source>
</evidence>